<protein>
    <submittedName>
        <fullName evidence="1">IS6 family transposase</fullName>
    </submittedName>
</protein>
<gene>
    <name evidence="1" type="ORF">AArcS_0378</name>
</gene>
<proteinExistence type="predicted"/>
<reference evidence="1" key="1">
    <citation type="submission" date="2020-11" db="EMBL/GenBank/DDBJ databases">
        <title>Carbohydrate-dependent, anaerobic sulfur respiration: A novel catabolism in halophilic archaea.</title>
        <authorList>
            <person name="Sorokin D.Y."/>
            <person name="Messina E."/>
            <person name="Smedile F."/>
            <person name="La Cono V."/>
            <person name="Hallsworth J.E."/>
            <person name="Yakimov M.M."/>
        </authorList>
    </citation>
    <scope>NUCLEOTIDE SEQUENCE</scope>
    <source>
        <strain evidence="1">AArc-S</strain>
    </source>
</reference>
<dbReference type="EMBL" id="CP064786">
    <property type="protein sequence ID" value="QSG01607.1"/>
    <property type="molecule type" value="Genomic_DNA"/>
</dbReference>
<evidence type="ECO:0000313" key="2">
    <source>
        <dbReference type="Proteomes" id="UP000663586"/>
    </source>
</evidence>
<name>A0A897MLX0_9EURY</name>
<keyword evidence="2" id="KW-1185">Reference proteome</keyword>
<accession>A0A897MLX0</accession>
<dbReference type="KEGG" id="hara:AArcS_0378"/>
<sequence>MRRCDLLVPTPETTRLNGCTGWIDLDCIEREATPEELMQLGIQLHVGSISLSNTVYVLDRFGVNRCRSTVHN</sequence>
<dbReference type="AlphaFoldDB" id="A0A897MLX0"/>
<organism evidence="1 2">
    <name type="scientific">Natranaeroarchaeum sulfidigenes</name>
    <dbReference type="NCBI Taxonomy" id="2784880"/>
    <lineage>
        <taxon>Archaea</taxon>
        <taxon>Methanobacteriati</taxon>
        <taxon>Methanobacteriota</taxon>
        <taxon>Stenosarchaea group</taxon>
        <taxon>Halobacteria</taxon>
        <taxon>Halobacteriales</taxon>
        <taxon>Natronoarchaeaceae</taxon>
        <taxon>Natranaeroarchaeum</taxon>
    </lineage>
</organism>
<evidence type="ECO:0000313" key="1">
    <source>
        <dbReference type="EMBL" id="QSG01607.1"/>
    </source>
</evidence>
<dbReference type="Proteomes" id="UP000663586">
    <property type="component" value="Chromosome"/>
</dbReference>